<evidence type="ECO:0000313" key="7">
    <source>
        <dbReference type="EMBL" id="SEN32210.1"/>
    </source>
</evidence>
<evidence type="ECO:0000256" key="3">
    <source>
        <dbReference type="ARBA" id="ARBA00023082"/>
    </source>
</evidence>
<dbReference type="PANTHER" id="PTHR43133">
    <property type="entry name" value="RNA POLYMERASE ECF-TYPE SIGMA FACTO"/>
    <property type="match status" value="1"/>
</dbReference>
<reference evidence="7 8" key="1">
    <citation type="submission" date="2016-10" db="EMBL/GenBank/DDBJ databases">
        <authorList>
            <person name="de Groot N.N."/>
        </authorList>
    </citation>
    <scope>NUCLEOTIDE SEQUENCE [LARGE SCALE GENOMIC DNA]</scope>
    <source>
        <strain evidence="7 8">Nm22</strain>
    </source>
</reference>
<dbReference type="InterPro" id="IPR013325">
    <property type="entry name" value="RNA_pol_sigma_r2"/>
</dbReference>
<comment type="similarity">
    <text evidence="1">Belongs to the sigma-70 factor family. ECF subfamily.</text>
</comment>
<dbReference type="InterPro" id="IPR013324">
    <property type="entry name" value="RNA_pol_sigma_r3/r4-like"/>
</dbReference>
<dbReference type="AlphaFoldDB" id="A0A1H8FKT7"/>
<dbReference type="EMBL" id="FOCP01000013">
    <property type="protein sequence ID" value="SEN32210.1"/>
    <property type="molecule type" value="Genomic_DNA"/>
</dbReference>
<dbReference type="SUPFAM" id="SSF88659">
    <property type="entry name" value="Sigma3 and sigma4 domains of RNA polymerase sigma factors"/>
    <property type="match status" value="1"/>
</dbReference>
<dbReference type="OrthoDB" id="8536462at2"/>
<keyword evidence="4" id="KW-0804">Transcription</keyword>
<dbReference type="InterPro" id="IPR007627">
    <property type="entry name" value="RNA_pol_sigma70_r2"/>
</dbReference>
<evidence type="ECO:0000256" key="4">
    <source>
        <dbReference type="ARBA" id="ARBA00023163"/>
    </source>
</evidence>
<dbReference type="Proteomes" id="UP000199459">
    <property type="component" value="Unassembled WGS sequence"/>
</dbReference>
<evidence type="ECO:0000256" key="2">
    <source>
        <dbReference type="ARBA" id="ARBA00023015"/>
    </source>
</evidence>
<dbReference type="GO" id="GO:0003677">
    <property type="term" value="F:DNA binding"/>
    <property type="evidence" value="ECO:0007669"/>
    <property type="project" value="InterPro"/>
</dbReference>
<dbReference type="Pfam" id="PF04542">
    <property type="entry name" value="Sigma70_r2"/>
    <property type="match status" value="1"/>
</dbReference>
<organism evidence="7 8">
    <name type="scientific">Nitrosomonas marina</name>
    <dbReference type="NCBI Taxonomy" id="917"/>
    <lineage>
        <taxon>Bacteria</taxon>
        <taxon>Pseudomonadati</taxon>
        <taxon>Pseudomonadota</taxon>
        <taxon>Betaproteobacteria</taxon>
        <taxon>Nitrosomonadales</taxon>
        <taxon>Nitrosomonadaceae</taxon>
        <taxon>Nitrosomonas</taxon>
    </lineage>
</organism>
<keyword evidence="3" id="KW-0731">Sigma factor</keyword>
<name>A0A1H8FKT7_9PROT</name>
<dbReference type="InterPro" id="IPR013249">
    <property type="entry name" value="RNA_pol_sigma70_r4_t2"/>
</dbReference>
<dbReference type="SUPFAM" id="SSF88946">
    <property type="entry name" value="Sigma2 domain of RNA polymerase sigma factors"/>
    <property type="match status" value="1"/>
</dbReference>
<gene>
    <name evidence="7" type="ORF">SAMN05216325_11385</name>
</gene>
<accession>A0A1H8FKT7</accession>
<sequence length="168" mass="19445">MSQPVFSRHKETVWLSDSATESDNISAVTDIENLYRNHHRWLLTWLRQKLNCGHKAADVADDTIARILTLSHLPCLRRPRAYLATTAKRLLIDQSRRQKRVVSAMQILDKICSALAGPAEKPRMVFLLHYIEGQTHYVIADTLGVSDRMVRKYLVQTLVHCYHFYESK</sequence>
<feature type="domain" description="RNA polymerase sigma factor 70 region 4 type 2" evidence="6">
    <location>
        <begin position="120"/>
        <end position="161"/>
    </location>
</feature>
<proteinExistence type="inferred from homology"/>
<dbReference type="Gene3D" id="1.10.1740.10">
    <property type="match status" value="1"/>
</dbReference>
<dbReference type="InterPro" id="IPR036388">
    <property type="entry name" value="WH-like_DNA-bd_sf"/>
</dbReference>
<feature type="domain" description="RNA polymerase sigma-70 region 2" evidence="5">
    <location>
        <begin position="34"/>
        <end position="100"/>
    </location>
</feature>
<dbReference type="PANTHER" id="PTHR43133:SF63">
    <property type="entry name" value="RNA POLYMERASE SIGMA FACTOR FECI-RELATED"/>
    <property type="match status" value="1"/>
</dbReference>
<dbReference type="InterPro" id="IPR039425">
    <property type="entry name" value="RNA_pol_sigma-70-like"/>
</dbReference>
<dbReference type="Gene3D" id="1.10.10.10">
    <property type="entry name" value="Winged helix-like DNA-binding domain superfamily/Winged helix DNA-binding domain"/>
    <property type="match status" value="1"/>
</dbReference>
<evidence type="ECO:0000256" key="1">
    <source>
        <dbReference type="ARBA" id="ARBA00010641"/>
    </source>
</evidence>
<dbReference type="RefSeq" id="WP_090632532.1">
    <property type="nucleotide sequence ID" value="NZ_FOCP01000013.1"/>
</dbReference>
<protein>
    <submittedName>
        <fullName evidence="7">RNA polymerase sigma-70 factor, ECF subfamily</fullName>
    </submittedName>
</protein>
<keyword evidence="2" id="KW-0805">Transcription regulation</keyword>
<dbReference type="GO" id="GO:0006352">
    <property type="term" value="P:DNA-templated transcription initiation"/>
    <property type="evidence" value="ECO:0007669"/>
    <property type="project" value="InterPro"/>
</dbReference>
<dbReference type="Pfam" id="PF08281">
    <property type="entry name" value="Sigma70_r4_2"/>
    <property type="match status" value="1"/>
</dbReference>
<evidence type="ECO:0000313" key="8">
    <source>
        <dbReference type="Proteomes" id="UP000199459"/>
    </source>
</evidence>
<evidence type="ECO:0000259" key="6">
    <source>
        <dbReference type="Pfam" id="PF08281"/>
    </source>
</evidence>
<evidence type="ECO:0000259" key="5">
    <source>
        <dbReference type="Pfam" id="PF04542"/>
    </source>
</evidence>
<dbReference type="GO" id="GO:0016987">
    <property type="term" value="F:sigma factor activity"/>
    <property type="evidence" value="ECO:0007669"/>
    <property type="project" value="UniProtKB-KW"/>
</dbReference>